<keyword evidence="7" id="KW-0560">Oxidoreductase</keyword>
<reference evidence="7" key="1">
    <citation type="submission" date="2016-02" db="EMBL/GenBank/DDBJ databases">
        <title>Draft Genome Sequence of Sporotomaculum syntrophicum Strain FB, a Syntrophic Benzoate Degrader.</title>
        <authorList>
            <person name="Nobu M.K."/>
            <person name="Narihiro T."/>
            <person name="Qiu Y.-L."/>
            <person name="Ohashi A."/>
            <person name="Liu W.-T."/>
            <person name="Yuji S."/>
        </authorList>
    </citation>
    <scope>NUCLEOTIDE SEQUENCE</scope>
    <source>
        <strain evidence="7">FB</strain>
    </source>
</reference>
<evidence type="ECO:0000313" key="7">
    <source>
        <dbReference type="EMBL" id="KAF1084204.1"/>
    </source>
</evidence>
<dbReference type="InterPro" id="IPR001949">
    <property type="entry name" value="NADH-UbQ_OxRdtase_51kDa_CS"/>
</dbReference>
<dbReference type="FunFam" id="1.20.1440.230:FF:000001">
    <property type="entry name" value="Mitochondrial NADH dehydrogenase flavoprotein 1"/>
    <property type="match status" value="1"/>
</dbReference>
<dbReference type="InterPro" id="IPR037225">
    <property type="entry name" value="Nuo51_FMN-bd_sf"/>
</dbReference>
<dbReference type="PANTHER" id="PTHR43578:SF3">
    <property type="entry name" value="NADH-QUINONE OXIDOREDUCTASE SUBUNIT F"/>
    <property type="match status" value="1"/>
</dbReference>
<feature type="domain" description="NADH-ubiquinone oxidoreductase 51kDa subunit iron-sulphur binding" evidence="6">
    <location>
        <begin position="320"/>
        <end position="365"/>
    </location>
</feature>
<dbReference type="EC" id="1.12.1.3" evidence="7"/>
<name>A0A9D2WMW4_9FIRM</name>
<gene>
    <name evidence="7" type="primary">hndC_6</name>
    <name evidence="7" type="ORF">SPSYN_02608</name>
</gene>
<evidence type="ECO:0000256" key="1">
    <source>
        <dbReference type="ARBA" id="ARBA00007523"/>
    </source>
</evidence>
<dbReference type="PANTHER" id="PTHR43578">
    <property type="entry name" value="NADH-QUINONE OXIDOREDUCTASE SUBUNIT F"/>
    <property type="match status" value="1"/>
</dbReference>
<dbReference type="RefSeq" id="WP_161822895.1">
    <property type="nucleotide sequence ID" value="NZ_LSRS01000006.1"/>
</dbReference>
<sequence length="407" mass="44459">MAEEMRVVLRNYGKINPLKITDYLSVGGYEALKKARTMTRKAVIEEIIQSKLRGRGGAGFNTGQKWAFAHKTQDDQKYVICNADEGEPGTYKDRMLMENDPHAIFEGMAICGYAIGANKGYVYCRGEYPHLITILKTAIYQAKQHGILGDFDIEVRTGAGAFVCGEETALLESIEGHRGEPRIRPPFPTQKGLWQKPTVVNNVETLANIPVIIDKGAAHFAAIGAPTYPGTKILTLTGDVNNRTFFEIPTNTTIREVIFEFGGGIPGDKKFKAVQIGGASGAFIAANSLDTQISFDAMSAINSTLGSGAVYVLDETRDIIDVTTRIARFFEHESCGKCAPCREGTARLHELMWKLNSGRGSAKDITLLKKLGRVMSITCLCGLGQAAPTAILTTIERFSDDYEAKLM</sequence>
<dbReference type="GO" id="GO:0050583">
    <property type="term" value="F:hydrogen dehydrogenase (NADP+) activity"/>
    <property type="evidence" value="ECO:0007669"/>
    <property type="project" value="UniProtKB-EC"/>
</dbReference>
<keyword evidence="3" id="KW-0479">Metal-binding</keyword>
<evidence type="ECO:0000259" key="6">
    <source>
        <dbReference type="SMART" id="SM00928"/>
    </source>
</evidence>
<dbReference type="SUPFAM" id="SSF142019">
    <property type="entry name" value="Nqo1 FMN-binding domain-like"/>
    <property type="match status" value="1"/>
</dbReference>
<dbReference type="Gene3D" id="6.10.250.1450">
    <property type="match status" value="1"/>
</dbReference>
<dbReference type="SMART" id="SM00928">
    <property type="entry name" value="NADH_4Fe-4S"/>
    <property type="match status" value="1"/>
</dbReference>
<evidence type="ECO:0000256" key="5">
    <source>
        <dbReference type="ARBA" id="ARBA00023014"/>
    </source>
</evidence>
<dbReference type="SUPFAM" id="SSF140490">
    <property type="entry name" value="Nqo1C-terminal domain-like"/>
    <property type="match status" value="1"/>
</dbReference>
<keyword evidence="2" id="KW-0004">4Fe-4S</keyword>
<comment type="caution">
    <text evidence="7">The sequence shown here is derived from an EMBL/GenBank/DDBJ whole genome shotgun (WGS) entry which is preliminary data.</text>
</comment>
<dbReference type="AlphaFoldDB" id="A0A9D2WMW4"/>
<dbReference type="InterPro" id="IPR011538">
    <property type="entry name" value="Nuo51_FMN-bd"/>
</dbReference>
<dbReference type="GO" id="GO:0046872">
    <property type="term" value="F:metal ion binding"/>
    <property type="evidence" value="ECO:0007669"/>
    <property type="project" value="UniProtKB-KW"/>
</dbReference>
<dbReference type="GO" id="GO:0010181">
    <property type="term" value="F:FMN binding"/>
    <property type="evidence" value="ECO:0007669"/>
    <property type="project" value="InterPro"/>
</dbReference>
<dbReference type="InterPro" id="IPR019575">
    <property type="entry name" value="Nuop51_4Fe4S-bd"/>
</dbReference>
<dbReference type="Pfam" id="PF01512">
    <property type="entry name" value="Complex1_51K"/>
    <property type="match status" value="1"/>
</dbReference>
<keyword evidence="4" id="KW-0408">Iron</keyword>
<dbReference type="EMBL" id="LSRS01000006">
    <property type="protein sequence ID" value="KAF1084204.1"/>
    <property type="molecule type" value="Genomic_DNA"/>
</dbReference>
<dbReference type="Gene3D" id="1.20.1440.230">
    <property type="entry name" value="NADH-ubiquinone oxidoreductase 51kDa subunit, iron-sulphur binding domain"/>
    <property type="match status" value="1"/>
</dbReference>
<dbReference type="Gene3D" id="3.10.20.600">
    <property type="match status" value="1"/>
</dbReference>
<evidence type="ECO:0000256" key="4">
    <source>
        <dbReference type="ARBA" id="ARBA00023004"/>
    </source>
</evidence>
<dbReference type="FunFam" id="3.40.50.11540:FF:000001">
    <property type="entry name" value="NADH dehydrogenase [ubiquinone] flavoprotein 1, mitochondrial"/>
    <property type="match status" value="1"/>
</dbReference>
<evidence type="ECO:0000256" key="2">
    <source>
        <dbReference type="ARBA" id="ARBA00022485"/>
    </source>
</evidence>
<comment type="similarity">
    <text evidence="1">Belongs to the complex I 51 kDa subunit family.</text>
</comment>
<organism evidence="7 8">
    <name type="scientific">Sporotomaculum syntrophicum</name>
    <dbReference type="NCBI Taxonomy" id="182264"/>
    <lineage>
        <taxon>Bacteria</taxon>
        <taxon>Bacillati</taxon>
        <taxon>Bacillota</taxon>
        <taxon>Clostridia</taxon>
        <taxon>Eubacteriales</taxon>
        <taxon>Desulfallaceae</taxon>
        <taxon>Sporotomaculum</taxon>
    </lineage>
</organism>
<dbReference type="SUPFAM" id="SSF142984">
    <property type="entry name" value="Nqo1 middle domain-like"/>
    <property type="match status" value="1"/>
</dbReference>
<dbReference type="PROSITE" id="PS00645">
    <property type="entry name" value="COMPLEX1_51K_2"/>
    <property type="match status" value="1"/>
</dbReference>
<dbReference type="InterPro" id="IPR037207">
    <property type="entry name" value="Nuop51_4Fe4S-bd_sf"/>
</dbReference>
<evidence type="ECO:0000256" key="3">
    <source>
        <dbReference type="ARBA" id="ARBA00022723"/>
    </source>
</evidence>
<dbReference type="Gene3D" id="3.40.50.11540">
    <property type="entry name" value="NADH-ubiquinone oxidoreductase 51kDa subunit"/>
    <property type="match status" value="1"/>
</dbReference>
<dbReference type="GO" id="GO:0008137">
    <property type="term" value="F:NADH dehydrogenase (ubiquinone) activity"/>
    <property type="evidence" value="ECO:0007669"/>
    <property type="project" value="InterPro"/>
</dbReference>
<dbReference type="Proteomes" id="UP000798488">
    <property type="component" value="Unassembled WGS sequence"/>
</dbReference>
<keyword evidence="5" id="KW-0411">Iron-sulfur</keyword>
<evidence type="ECO:0000313" key="8">
    <source>
        <dbReference type="Proteomes" id="UP000798488"/>
    </source>
</evidence>
<keyword evidence="8" id="KW-1185">Reference proteome</keyword>
<protein>
    <submittedName>
        <fullName evidence="7">NADP-reducing hydrogenase subunit HndC</fullName>
        <ecNumber evidence="7">1.12.1.3</ecNumber>
    </submittedName>
</protein>
<dbReference type="OrthoDB" id="9761899at2"/>
<proteinExistence type="inferred from homology"/>
<dbReference type="GO" id="GO:0051539">
    <property type="term" value="F:4 iron, 4 sulfur cluster binding"/>
    <property type="evidence" value="ECO:0007669"/>
    <property type="project" value="UniProtKB-KW"/>
</dbReference>
<accession>A0A9D2WMW4</accession>
<dbReference type="Pfam" id="PF10589">
    <property type="entry name" value="NADH_4Fe-4S"/>
    <property type="match status" value="1"/>
</dbReference>